<keyword evidence="2" id="KW-1003">Cell membrane</keyword>
<feature type="transmembrane region" description="Helical" evidence="6">
    <location>
        <begin position="151"/>
        <end position="170"/>
    </location>
</feature>
<keyword evidence="4 6" id="KW-1133">Transmembrane helix</keyword>
<dbReference type="Gene3D" id="1.10.3730.20">
    <property type="match status" value="1"/>
</dbReference>
<feature type="transmembrane region" description="Helical" evidence="6">
    <location>
        <begin position="93"/>
        <end position="114"/>
    </location>
</feature>
<dbReference type="SUPFAM" id="SSF103481">
    <property type="entry name" value="Multidrug resistance efflux transporter EmrE"/>
    <property type="match status" value="2"/>
</dbReference>
<dbReference type="PANTHER" id="PTHR32322">
    <property type="entry name" value="INNER MEMBRANE TRANSPORTER"/>
    <property type="match status" value="1"/>
</dbReference>
<evidence type="ECO:0000256" key="3">
    <source>
        <dbReference type="ARBA" id="ARBA00022692"/>
    </source>
</evidence>
<feature type="transmembrane region" description="Helical" evidence="6">
    <location>
        <begin position="182"/>
        <end position="202"/>
    </location>
</feature>
<dbReference type="GO" id="GO:0005886">
    <property type="term" value="C:plasma membrane"/>
    <property type="evidence" value="ECO:0007669"/>
    <property type="project" value="UniProtKB-SubCell"/>
</dbReference>
<dbReference type="Proteomes" id="UP000176863">
    <property type="component" value="Unassembled WGS sequence"/>
</dbReference>
<feature type="transmembrane region" description="Helical" evidence="6">
    <location>
        <begin position="214"/>
        <end position="235"/>
    </location>
</feature>
<feature type="transmembrane region" description="Helical" evidence="6">
    <location>
        <begin position="270"/>
        <end position="288"/>
    </location>
</feature>
<comment type="caution">
    <text evidence="8">The sequence shown here is derived from an EMBL/GenBank/DDBJ whole genome shotgun (WGS) entry which is preliminary data.</text>
</comment>
<evidence type="ECO:0000313" key="8">
    <source>
        <dbReference type="EMBL" id="OGG52549.1"/>
    </source>
</evidence>
<sequence length="300" mass="32424">MSKLTWVILLVLSMAGIATFYPITKTLAGAIDPYVLAFFRYFIATLVLIPIMVQQHSLRLPPKNELPMFLLLAFLFVIPTALIVMGVALTNSVASAILVNTNALLVAILSPLLISELMTMRKMLGFIIGFAGVIAVVLNGESVAVALNSSYAFGSALLLTAALVSGLFGIYAKASVRKHDGLYVTFFASAFGSVMLALLLVARGGFQSLPDPTVSVILSLLAIGILCTAVPHVIWSSSLKHLDAHKAASFKLLIPIFVAFYSLFFLDEHFTLWMFLGLILTCIGIYLVQRDDTRAVPSHT</sequence>
<evidence type="ECO:0000313" key="9">
    <source>
        <dbReference type="Proteomes" id="UP000176863"/>
    </source>
</evidence>
<gene>
    <name evidence="8" type="ORF">A2851_01545</name>
</gene>
<dbReference type="EMBL" id="MFKT01000027">
    <property type="protein sequence ID" value="OGG52549.1"/>
    <property type="molecule type" value="Genomic_DNA"/>
</dbReference>
<feature type="domain" description="EamA" evidence="7">
    <location>
        <begin position="5"/>
        <end position="137"/>
    </location>
</feature>
<dbReference type="AlphaFoldDB" id="A0A1F6CTQ1"/>
<feature type="domain" description="EamA" evidence="7">
    <location>
        <begin position="153"/>
        <end position="288"/>
    </location>
</feature>
<feature type="transmembrane region" description="Helical" evidence="6">
    <location>
        <begin position="66"/>
        <end position="87"/>
    </location>
</feature>
<evidence type="ECO:0000256" key="5">
    <source>
        <dbReference type="ARBA" id="ARBA00023136"/>
    </source>
</evidence>
<protein>
    <recommendedName>
        <fullName evidence="7">EamA domain-containing protein</fullName>
    </recommendedName>
</protein>
<feature type="transmembrane region" description="Helical" evidence="6">
    <location>
        <begin position="247"/>
        <end position="264"/>
    </location>
</feature>
<proteinExistence type="predicted"/>
<dbReference type="InterPro" id="IPR050638">
    <property type="entry name" value="AA-Vitamin_Transporters"/>
</dbReference>
<keyword evidence="5 6" id="KW-0472">Membrane</keyword>
<evidence type="ECO:0000256" key="2">
    <source>
        <dbReference type="ARBA" id="ARBA00022475"/>
    </source>
</evidence>
<feature type="transmembrane region" description="Helical" evidence="6">
    <location>
        <begin position="36"/>
        <end position="54"/>
    </location>
</feature>
<dbReference type="PANTHER" id="PTHR32322:SF18">
    <property type="entry name" value="S-ADENOSYLMETHIONINE_S-ADENOSYLHOMOCYSTEINE TRANSPORTER"/>
    <property type="match status" value="1"/>
</dbReference>
<evidence type="ECO:0000256" key="1">
    <source>
        <dbReference type="ARBA" id="ARBA00004651"/>
    </source>
</evidence>
<evidence type="ECO:0000256" key="4">
    <source>
        <dbReference type="ARBA" id="ARBA00022989"/>
    </source>
</evidence>
<name>A0A1F6CTQ1_9BACT</name>
<comment type="subcellular location">
    <subcellularLocation>
        <location evidence="1">Cell membrane</location>
        <topology evidence="1">Multi-pass membrane protein</topology>
    </subcellularLocation>
</comment>
<organism evidence="8 9">
    <name type="scientific">Candidatus Kaiserbacteria bacterium RIFCSPHIGHO2_01_FULL_53_29</name>
    <dbReference type="NCBI Taxonomy" id="1798480"/>
    <lineage>
        <taxon>Bacteria</taxon>
        <taxon>Candidatus Kaiseribacteriota</taxon>
    </lineage>
</organism>
<keyword evidence="3 6" id="KW-0812">Transmembrane</keyword>
<evidence type="ECO:0000256" key="6">
    <source>
        <dbReference type="SAM" id="Phobius"/>
    </source>
</evidence>
<reference evidence="8 9" key="1">
    <citation type="journal article" date="2016" name="Nat. Commun.">
        <title>Thousands of microbial genomes shed light on interconnected biogeochemical processes in an aquifer system.</title>
        <authorList>
            <person name="Anantharaman K."/>
            <person name="Brown C.T."/>
            <person name="Hug L.A."/>
            <person name="Sharon I."/>
            <person name="Castelle C.J."/>
            <person name="Probst A.J."/>
            <person name="Thomas B.C."/>
            <person name="Singh A."/>
            <person name="Wilkins M.J."/>
            <person name="Karaoz U."/>
            <person name="Brodie E.L."/>
            <person name="Williams K.H."/>
            <person name="Hubbard S.S."/>
            <person name="Banfield J.F."/>
        </authorList>
    </citation>
    <scope>NUCLEOTIDE SEQUENCE [LARGE SCALE GENOMIC DNA]</scope>
</reference>
<accession>A0A1F6CTQ1</accession>
<dbReference type="InterPro" id="IPR000620">
    <property type="entry name" value="EamA_dom"/>
</dbReference>
<feature type="transmembrane region" description="Helical" evidence="6">
    <location>
        <begin position="126"/>
        <end position="145"/>
    </location>
</feature>
<dbReference type="InterPro" id="IPR037185">
    <property type="entry name" value="EmrE-like"/>
</dbReference>
<evidence type="ECO:0000259" key="7">
    <source>
        <dbReference type="Pfam" id="PF00892"/>
    </source>
</evidence>
<dbReference type="Pfam" id="PF00892">
    <property type="entry name" value="EamA"/>
    <property type="match status" value="2"/>
</dbReference>